<sequence>MSTLIIGANGQIGRLLVEQLVKNGEPPKAMVRTQDQAEAMRDLGATPVIGDLEDDFTSALSGCSQIVFTAGSGAKTGPDKTILVDLWGAMKAIDAAVQAGIQHFVMVSSRGAENPEQGPAKIKHYTVCKKLADDHLLRSGLDYTILRPGRLTNDPATGQFTTDWPAAPDDQWITRADVADAIAYCLNEPRTLGKIYSLFHGSKSLEQALE</sequence>
<gene>
    <name evidence="2" type="ORF">GCM10007392_38130</name>
</gene>
<dbReference type="PANTHER" id="PTHR15020">
    <property type="entry name" value="FLAVIN REDUCTASE-RELATED"/>
    <property type="match status" value="1"/>
</dbReference>
<evidence type="ECO:0000313" key="3">
    <source>
        <dbReference type="Proteomes" id="UP000626148"/>
    </source>
</evidence>
<dbReference type="EMBL" id="BMXR01000010">
    <property type="protein sequence ID" value="GGX66747.1"/>
    <property type="molecule type" value="Genomic_DNA"/>
</dbReference>
<protein>
    <submittedName>
        <fullName evidence="2">NAD-dependent epimerase</fullName>
    </submittedName>
</protein>
<proteinExistence type="predicted"/>
<evidence type="ECO:0000259" key="1">
    <source>
        <dbReference type="Pfam" id="PF13460"/>
    </source>
</evidence>
<evidence type="ECO:0000313" key="2">
    <source>
        <dbReference type="EMBL" id="GGX66747.1"/>
    </source>
</evidence>
<dbReference type="InterPro" id="IPR016040">
    <property type="entry name" value="NAD(P)-bd_dom"/>
</dbReference>
<feature type="domain" description="NAD(P)-binding" evidence="1">
    <location>
        <begin position="7"/>
        <end position="189"/>
    </location>
</feature>
<dbReference type="SUPFAM" id="SSF51735">
    <property type="entry name" value="NAD(P)-binding Rossmann-fold domains"/>
    <property type="match status" value="1"/>
</dbReference>
<name>A0A918NFI8_9GAMM</name>
<dbReference type="InterPro" id="IPR036291">
    <property type="entry name" value="NAD(P)-bd_dom_sf"/>
</dbReference>
<dbReference type="Proteomes" id="UP000626148">
    <property type="component" value="Unassembled WGS sequence"/>
</dbReference>
<comment type="caution">
    <text evidence="2">The sequence shown here is derived from an EMBL/GenBank/DDBJ whole genome shotgun (WGS) entry which is preliminary data.</text>
</comment>
<reference evidence="2" key="1">
    <citation type="journal article" date="2014" name="Int. J. Syst. Evol. Microbiol.">
        <title>Complete genome sequence of Corynebacterium casei LMG S-19264T (=DSM 44701T), isolated from a smear-ripened cheese.</title>
        <authorList>
            <consortium name="US DOE Joint Genome Institute (JGI-PGF)"/>
            <person name="Walter F."/>
            <person name="Albersmeier A."/>
            <person name="Kalinowski J."/>
            <person name="Ruckert C."/>
        </authorList>
    </citation>
    <scope>NUCLEOTIDE SEQUENCE</scope>
    <source>
        <strain evidence="2">KCTC 22169</strain>
    </source>
</reference>
<dbReference type="Pfam" id="PF13460">
    <property type="entry name" value="NAD_binding_10"/>
    <property type="match status" value="1"/>
</dbReference>
<keyword evidence="3" id="KW-1185">Reference proteome</keyword>
<dbReference type="CDD" id="cd05243">
    <property type="entry name" value="SDR_a5"/>
    <property type="match status" value="1"/>
</dbReference>
<dbReference type="AlphaFoldDB" id="A0A918NFI8"/>
<reference evidence="2" key="2">
    <citation type="submission" date="2020-09" db="EMBL/GenBank/DDBJ databases">
        <authorList>
            <person name="Sun Q."/>
            <person name="Kim S."/>
        </authorList>
    </citation>
    <scope>NUCLEOTIDE SEQUENCE</scope>
    <source>
        <strain evidence="2">KCTC 22169</strain>
    </source>
</reference>
<organism evidence="2 3">
    <name type="scientific">Saccharospirillum salsuginis</name>
    <dbReference type="NCBI Taxonomy" id="418750"/>
    <lineage>
        <taxon>Bacteria</taxon>
        <taxon>Pseudomonadati</taxon>
        <taxon>Pseudomonadota</taxon>
        <taxon>Gammaproteobacteria</taxon>
        <taxon>Oceanospirillales</taxon>
        <taxon>Saccharospirillaceae</taxon>
        <taxon>Saccharospirillum</taxon>
    </lineage>
</organism>
<accession>A0A918NFI8</accession>
<dbReference type="Gene3D" id="3.40.50.720">
    <property type="entry name" value="NAD(P)-binding Rossmann-like Domain"/>
    <property type="match status" value="1"/>
</dbReference>
<dbReference type="PANTHER" id="PTHR15020:SF50">
    <property type="entry name" value="UPF0659 PROTEIN YMR090W"/>
    <property type="match status" value="1"/>
</dbReference>
<dbReference type="RefSeq" id="WP_189611705.1">
    <property type="nucleotide sequence ID" value="NZ_BMXR01000010.1"/>
</dbReference>